<protein>
    <submittedName>
        <fullName evidence="1">Uncharacterized protein</fullName>
    </submittedName>
</protein>
<dbReference type="Proteomes" id="UP000054359">
    <property type="component" value="Unassembled WGS sequence"/>
</dbReference>
<name>A0A087URB1_STEMI</name>
<sequence length="89" mass="9903">MAGVAAAIRRLPNAEYVWPLEKKRIQRISGLCKEILEQDMEKFEDFITISISDAKLISSACLCISGEDPTSSFLTDFQLNSGPVFPTYS</sequence>
<organism evidence="1 2">
    <name type="scientific">Stegodyphus mimosarum</name>
    <name type="common">African social velvet spider</name>
    <dbReference type="NCBI Taxonomy" id="407821"/>
    <lineage>
        <taxon>Eukaryota</taxon>
        <taxon>Metazoa</taxon>
        <taxon>Ecdysozoa</taxon>
        <taxon>Arthropoda</taxon>
        <taxon>Chelicerata</taxon>
        <taxon>Arachnida</taxon>
        <taxon>Araneae</taxon>
        <taxon>Araneomorphae</taxon>
        <taxon>Entelegynae</taxon>
        <taxon>Eresoidea</taxon>
        <taxon>Eresidae</taxon>
        <taxon>Stegodyphus</taxon>
    </lineage>
</organism>
<proteinExistence type="predicted"/>
<dbReference type="AlphaFoldDB" id="A0A087URB1"/>
<gene>
    <name evidence="1" type="ORF">X975_14752</name>
</gene>
<feature type="non-terminal residue" evidence="1">
    <location>
        <position position="89"/>
    </location>
</feature>
<evidence type="ECO:0000313" key="1">
    <source>
        <dbReference type="EMBL" id="KFM79900.1"/>
    </source>
</evidence>
<accession>A0A087URB1</accession>
<evidence type="ECO:0000313" key="2">
    <source>
        <dbReference type="Proteomes" id="UP000054359"/>
    </source>
</evidence>
<dbReference type="EMBL" id="KK121167">
    <property type="protein sequence ID" value="KFM79900.1"/>
    <property type="molecule type" value="Genomic_DNA"/>
</dbReference>
<reference evidence="1 2" key="1">
    <citation type="submission" date="2013-11" db="EMBL/GenBank/DDBJ databases">
        <title>Genome sequencing of Stegodyphus mimosarum.</title>
        <authorList>
            <person name="Bechsgaard J."/>
        </authorList>
    </citation>
    <scope>NUCLEOTIDE SEQUENCE [LARGE SCALE GENOMIC DNA]</scope>
</reference>
<keyword evidence="2" id="KW-1185">Reference proteome</keyword>